<dbReference type="InterPro" id="IPR036961">
    <property type="entry name" value="Kinesin_motor_dom_sf"/>
</dbReference>
<evidence type="ECO:0000259" key="5">
    <source>
        <dbReference type="SMART" id="SM00129"/>
    </source>
</evidence>
<dbReference type="PaxDb" id="35128-Thaps2910"/>
<dbReference type="GO" id="GO:0016887">
    <property type="term" value="F:ATP hydrolysis activity"/>
    <property type="evidence" value="ECO:0000318"/>
    <property type="project" value="GO_Central"/>
</dbReference>
<dbReference type="GO" id="GO:0005871">
    <property type="term" value="C:kinesin complex"/>
    <property type="evidence" value="ECO:0000318"/>
    <property type="project" value="GO_Central"/>
</dbReference>
<dbReference type="GO" id="GO:0008017">
    <property type="term" value="F:microtubule binding"/>
    <property type="evidence" value="ECO:0000318"/>
    <property type="project" value="GO_Central"/>
</dbReference>
<evidence type="ECO:0000256" key="3">
    <source>
        <dbReference type="SAM" id="Coils"/>
    </source>
</evidence>
<keyword evidence="7" id="KW-1185">Reference proteome</keyword>
<dbReference type="RefSeq" id="XP_002288052.1">
    <property type="nucleotide sequence ID" value="XM_002288016.1"/>
</dbReference>
<dbReference type="GO" id="GO:0007018">
    <property type="term" value="P:microtubule-based movement"/>
    <property type="evidence" value="ECO:0000318"/>
    <property type="project" value="GO_Central"/>
</dbReference>
<accession>B8BVP6</accession>
<gene>
    <name evidence="6" type="ORF">THAPSDRAFT_2910</name>
</gene>
<evidence type="ECO:0000256" key="2">
    <source>
        <dbReference type="ARBA" id="ARBA00023175"/>
    </source>
</evidence>
<keyword evidence="2" id="KW-0505">Motor protein</keyword>
<evidence type="ECO:0000313" key="6">
    <source>
        <dbReference type="EMBL" id="EED95495.1"/>
    </source>
</evidence>
<dbReference type="HOGENOM" id="CLU_233141_0_0_1"/>
<dbReference type="InParanoid" id="B8BVP6"/>
<dbReference type="GeneID" id="7452891"/>
<dbReference type="OMA" id="HNETSES"/>
<dbReference type="PANTHER" id="PTHR47968">
    <property type="entry name" value="CENTROMERE PROTEIN E"/>
    <property type="match status" value="1"/>
</dbReference>
<feature type="compositionally biased region" description="Basic and acidic residues" evidence="4">
    <location>
        <begin position="860"/>
        <end position="874"/>
    </location>
</feature>
<organism evidence="6 7">
    <name type="scientific">Thalassiosira pseudonana</name>
    <name type="common">Marine diatom</name>
    <name type="synonym">Cyclotella nana</name>
    <dbReference type="NCBI Taxonomy" id="35128"/>
    <lineage>
        <taxon>Eukaryota</taxon>
        <taxon>Sar</taxon>
        <taxon>Stramenopiles</taxon>
        <taxon>Ochrophyta</taxon>
        <taxon>Bacillariophyta</taxon>
        <taxon>Coscinodiscophyceae</taxon>
        <taxon>Thalassiosirophycidae</taxon>
        <taxon>Thalassiosirales</taxon>
        <taxon>Thalassiosiraceae</taxon>
        <taxon>Thalassiosira</taxon>
    </lineage>
</organism>
<dbReference type="InterPro" id="IPR001752">
    <property type="entry name" value="Kinesin_motor_dom"/>
</dbReference>
<feature type="coiled-coil region" evidence="3">
    <location>
        <begin position="1878"/>
        <end position="1905"/>
    </location>
</feature>
<feature type="region of interest" description="Disordered" evidence="4">
    <location>
        <begin position="1338"/>
        <end position="1360"/>
    </location>
</feature>
<dbReference type="PANTHER" id="PTHR47968:SF75">
    <property type="entry name" value="CENTROMERE-ASSOCIATED PROTEIN E"/>
    <property type="match status" value="1"/>
</dbReference>
<dbReference type="GO" id="GO:0005524">
    <property type="term" value="F:ATP binding"/>
    <property type="evidence" value="ECO:0007669"/>
    <property type="project" value="InterPro"/>
</dbReference>
<dbReference type="Proteomes" id="UP000001449">
    <property type="component" value="Chromosome 2"/>
</dbReference>
<feature type="region of interest" description="Disordered" evidence="4">
    <location>
        <begin position="1931"/>
        <end position="1963"/>
    </location>
</feature>
<proteinExistence type="predicted"/>
<evidence type="ECO:0000256" key="4">
    <source>
        <dbReference type="SAM" id="MobiDB-lite"/>
    </source>
</evidence>
<dbReference type="InterPro" id="IPR027417">
    <property type="entry name" value="P-loop_NTPase"/>
</dbReference>
<reference evidence="6 7" key="2">
    <citation type="journal article" date="2008" name="Nature">
        <title>The Phaeodactylum genome reveals the evolutionary history of diatom genomes.</title>
        <authorList>
            <person name="Bowler C."/>
            <person name="Allen A.E."/>
            <person name="Badger J.H."/>
            <person name="Grimwood J."/>
            <person name="Jabbari K."/>
            <person name="Kuo A."/>
            <person name="Maheswari U."/>
            <person name="Martens C."/>
            <person name="Maumus F."/>
            <person name="Otillar R.P."/>
            <person name="Rayko E."/>
            <person name="Salamov A."/>
            <person name="Vandepoele K."/>
            <person name="Beszteri B."/>
            <person name="Gruber A."/>
            <person name="Heijde M."/>
            <person name="Katinka M."/>
            <person name="Mock T."/>
            <person name="Valentin K."/>
            <person name="Verret F."/>
            <person name="Berges J.A."/>
            <person name="Brownlee C."/>
            <person name="Cadoret J.P."/>
            <person name="Chiovitti A."/>
            <person name="Choi C.J."/>
            <person name="Coesel S."/>
            <person name="De Martino A."/>
            <person name="Detter J.C."/>
            <person name="Durkin C."/>
            <person name="Falciatore A."/>
            <person name="Fournet J."/>
            <person name="Haruta M."/>
            <person name="Huysman M.J."/>
            <person name="Jenkins B.D."/>
            <person name="Jiroutova K."/>
            <person name="Jorgensen R.E."/>
            <person name="Joubert Y."/>
            <person name="Kaplan A."/>
            <person name="Kroger N."/>
            <person name="Kroth P.G."/>
            <person name="La Roche J."/>
            <person name="Lindquist E."/>
            <person name="Lommer M."/>
            <person name="Martin-Jezequel V."/>
            <person name="Lopez P.J."/>
            <person name="Lucas S."/>
            <person name="Mangogna M."/>
            <person name="McGinnis K."/>
            <person name="Medlin L.K."/>
            <person name="Montsant A."/>
            <person name="Oudot-Le Secq M.P."/>
            <person name="Napoli C."/>
            <person name="Obornik M."/>
            <person name="Parker M.S."/>
            <person name="Petit J.L."/>
            <person name="Porcel B.M."/>
            <person name="Poulsen N."/>
            <person name="Robison M."/>
            <person name="Rychlewski L."/>
            <person name="Rynearson T.A."/>
            <person name="Schmutz J."/>
            <person name="Shapiro H."/>
            <person name="Siaut M."/>
            <person name="Stanley M."/>
            <person name="Sussman M.R."/>
            <person name="Taylor A.R."/>
            <person name="Vardi A."/>
            <person name="von Dassow P."/>
            <person name="Vyverman W."/>
            <person name="Willis A."/>
            <person name="Wyrwicz L.S."/>
            <person name="Rokhsar D.S."/>
            <person name="Weissenbach J."/>
            <person name="Armbrust E.V."/>
            <person name="Green B.R."/>
            <person name="Van de Peer Y."/>
            <person name="Grigoriev I.V."/>
        </authorList>
    </citation>
    <scope>NUCLEOTIDE SEQUENCE [LARGE SCALE GENOMIC DNA]</scope>
    <source>
        <strain evidence="6 7">CCMP1335</strain>
    </source>
</reference>
<evidence type="ECO:0000256" key="1">
    <source>
        <dbReference type="ARBA" id="ARBA00023054"/>
    </source>
</evidence>
<protein>
    <recommendedName>
        <fullName evidence="5">Kinesin motor domain-containing protein</fullName>
    </recommendedName>
</protein>
<feature type="coiled-coil region" evidence="3">
    <location>
        <begin position="1449"/>
        <end position="1483"/>
    </location>
</feature>
<feature type="coiled-coil region" evidence="3">
    <location>
        <begin position="1619"/>
        <end position="1653"/>
    </location>
</feature>
<feature type="coiled-coil region" evidence="3">
    <location>
        <begin position="1756"/>
        <end position="1807"/>
    </location>
</feature>
<reference evidence="6 7" key="1">
    <citation type="journal article" date="2004" name="Science">
        <title>The genome of the diatom Thalassiosira pseudonana: ecology, evolution, and metabolism.</title>
        <authorList>
            <person name="Armbrust E.V."/>
            <person name="Berges J.A."/>
            <person name="Bowler C."/>
            <person name="Green B.R."/>
            <person name="Martinez D."/>
            <person name="Putnam N.H."/>
            <person name="Zhou S."/>
            <person name="Allen A.E."/>
            <person name="Apt K.E."/>
            <person name="Bechner M."/>
            <person name="Brzezinski M.A."/>
            <person name="Chaal B.K."/>
            <person name="Chiovitti A."/>
            <person name="Davis A.K."/>
            <person name="Demarest M.S."/>
            <person name="Detter J.C."/>
            <person name="Glavina T."/>
            <person name="Goodstein D."/>
            <person name="Hadi M.Z."/>
            <person name="Hellsten U."/>
            <person name="Hildebrand M."/>
            <person name="Jenkins B.D."/>
            <person name="Jurka J."/>
            <person name="Kapitonov V.V."/>
            <person name="Kroger N."/>
            <person name="Lau W.W."/>
            <person name="Lane T.W."/>
            <person name="Larimer F.W."/>
            <person name="Lippmeier J.C."/>
            <person name="Lucas S."/>
            <person name="Medina M."/>
            <person name="Montsant A."/>
            <person name="Obornik M."/>
            <person name="Parker M.S."/>
            <person name="Palenik B."/>
            <person name="Pazour G.J."/>
            <person name="Richardson P.M."/>
            <person name="Rynearson T.A."/>
            <person name="Saito M.A."/>
            <person name="Schwartz D.C."/>
            <person name="Thamatrakoln K."/>
            <person name="Valentin K."/>
            <person name="Vardi A."/>
            <person name="Wilkerson F.P."/>
            <person name="Rokhsar D.S."/>
        </authorList>
    </citation>
    <scope>NUCLEOTIDE SEQUENCE [LARGE SCALE GENOMIC DNA]</scope>
    <source>
        <strain evidence="6 7">CCMP1335</strain>
    </source>
</reference>
<keyword evidence="1 3" id="KW-0175">Coiled coil</keyword>
<dbReference type="SMART" id="SM00129">
    <property type="entry name" value="KISc"/>
    <property type="match status" value="1"/>
</dbReference>
<dbReference type="GO" id="GO:0005737">
    <property type="term" value="C:cytoplasm"/>
    <property type="evidence" value="ECO:0000318"/>
    <property type="project" value="GO_Central"/>
</dbReference>
<dbReference type="KEGG" id="tps:THAPSDRAFT_2910"/>
<dbReference type="InterPro" id="IPR027640">
    <property type="entry name" value="Kinesin-like_fam"/>
</dbReference>
<dbReference type="PRINTS" id="PR00380">
    <property type="entry name" value="KINESINHEAVY"/>
</dbReference>
<feature type="compositionally biased region" description="Polar residues" evidence="4">
    <location>
        <begin position="878"/>
        <end position="888"/>
    </location>
</feature>
<dbReference type="SUPFAM" id="SSF52540">
    <property type="entry name" value="P-loop containing nucleoside triphosphate hydrolases"/>
    <property type="match status" value="1"/>
</dbReference>
<dbReference type="eggNOG" id="KOG4280">
    <property type="taxonomic scope" value="Eukaryota"/>
</dbReference>
<dbReference type="GO" id="GO:0005874">
    <property type="term" value="C:microtubule"/>
    <property type="evidence" value="ECO:0000318"/>
    <property type="project" value="GO_Central"/>
</dbReference>
<feature type="domain" description="Kinesin motor" evidence="5">
    <location>
        <begin position="462"/>
        <end position="821"/>
    </location>
</feature>
<dbReference type="EMBL" id="CM000639">
    <property type="protein sequence ID" value="EED95495.1"/>
    <property type="molecule type" value="Genomic_DNA"/>
</dbReference>
<evidence type="ECO:0000313" key="7">
    <source>
        <dbReference type="Proteomes" id="UP000001449"/>
    </source>
</evidence>
<dbReference type="Pfam" id="PF00225">
    <property type="entry name" value="Kinesin"/>
    <property type="match status" value="1"/>
</dbReference>
<feature type="region of interest" description="Disordered" evidence="4">
    <location>
        <begin position="856"/>
        <end position="897"/>
    </location>
</feature>
<name>B8BVP6_THAPS</name>
<dbReference type="STRING" id="35128.B8BVP6"/>
<dbReference type="GO" id="GO:0003777">
    <property type="term" value="F:microtubule motor activity"/>
    <property type="evidence" value="ECO:0000318"/>
    <property type="project" value="GO_Central"/>
</dbReference>
<dbReference type="Gene3D" id="3.40.850.10">
    <property type="entry name" value="Kinesin motor domain"/>
    <property type="match status" value="1"/>
</dbReference>
<sequence>MTEPIYPDARHSKMARDGNTTVVGQHLHDFNTNYQTIATPLTANKSKGVLSGFDTKHADAFAGVGENGSYSNQRMQMKTGYLSEHCVDDTFANATNEHDFSRGVKSSYSFDSVSDSESLLVSSYGEGELNRYSNHNDEGVEMNQINGESEVDEITKASEDLWNHLNKSCSRKNAESDNEGSLHTRYISMGGSVGSAGSATENVPLSQRMQSVNAKQLMSQKITQEVKISQEIAHQMDSRESLTPKPSRQFKHQHGFGQHSVADSFASERSASTIDVFTPNNTADEMNNGIATPNPAASTGKQARVFSPFSSRARRLAYHQEEIVKSSPSKSTIANDIGGITSYSTQQLSFGLQHCRKVSVLLNVGPHPSSFSGFDREDDKGSDLCDEDDRVDDDGYGPILFPVLVEEADRDASVSSIGTKQPKEPKIKHGEVVLVNPHAFDAEEFGVNVDATVKSKEGEIDNKQKRIAGRVTVETARLVAEVSLYPHVFTSFYSKSQISSEDWARKYRFDDVIWPHDEPSSLTSTNKSVDTMSALARAAVVDAVVFHRPTVVCGAGGTKTGKTQMMFGPFIAGWVSGRLKSVADESEEHDLGLLGKIVNEILSGSHAARGKCSLSIMEIADDDVLRDVLAFSEKDFNEHDGSKLLHIRHLDSRGATVANLRWVDIESQGQLIQLLLGAFKSAHIRKLWRKERGHGHFIVSISCESTVIQLVDLASTDRHPSNEQGQDRRVSSIRKSLSSLRGIFRGLIRQDAQIDPSSKQSLPYRESTLTELLQRSLQGDGKKDCRAVIIGNINPSSRSYSQTLATMDFMTRLLARPGDTANDPFGDSHMISSGQKVTGHVAQSLAITALASAIQQNDTGSEKDGIQQSRERSPFRTPVSSRPSSARKGSNGVLLKSIVSDPRQRLAKLLSTAPIRKESSVAGNPKQVVETPISSGLSDDNSKEFRRQYNSVFDQLDTLMSNEEEEVDRQTYGDNLIEALTPIPKSAKKVLQIHDDNCSPMLPSVSLNQCLEEDTPPGRSVRPLSLGDGLFLPHDEVYQGSIILQRGHGSTEQANETVESLLGSPFCGECNNNVNVRRSLPSDYFNEEENHTYEFHRSQSESSPNIVQQYCRSTSDQLLPASESVPELDSFCRLVVCDDVSDVERSESEGINHQSSRTNTLDSLIFFNPHDLLTLDDHFAESANLADHVEDSKSQEVDSGACLKSQSVFVEKSNAIPLRVLLSQDSMESEPLVSCRNHARLIYNSLHPGNDVDGLSKSHDAMADAETALVESCTDKCVYYQSNTLTNDDDSNMNEDPDISGIMETFQREVDAMMIEHASSDLEESCFIPELLTHQKFRSSETSQHAEPNDDAASVSASVEDLLPTSKSECAATQTDPIEDAHDAKEESLVESFLRALESIFSIPAPSFELKTRLAELEVAISQKQAHLLALRGELESIQTDNAEVNVQLQQTLESLNAVSQARQEAEEKASSLESESISLSEQLQRQNSVIEASSTFYGQLANLIGLNDGTLETSHILEKIESLQSKLQLLDSQSTESQKTEELLQSTIEHLHSQISQKEAVRMAAEKLAEVSKSGNDDLSEEVLVLKANIFNMKHEHEALLAKHELMSKEKDEIFGKMQEASDTIAERNNEISRLTGDITSINREKSQLEQKLAEIGPKTAKMMKSRMEALKADYTLQFESLKSTIAMQKDKIFVLEQLDTNSTNGHEVTRLKMELIERSTENVNIRRRLEQIEKSTSLKLRNIGQQLLRVNIELDTANGDLRIQKDENRALTNELSNLRGVMDIAEESIDELHRLREENERLHHAIMTEHDQGLLYATNAGVPFEIKKRSEDNSVVQPEDDCLMHERVSALMRENEHNNISMRSLQSENGALKHSIEECSNTISLMQSEINELKTLATDEERQNDQRTRHAMQKKLQNANNMIQWLRSSQGRSSNDHRHQYADLSSSSNLKTPREFRCNGVQRSESKFTPFDLQRRITSPASLSTAGSNTATLERRFAAELSAEKELRYKAEEICAGVLANSKSGFEERDAEIKKLRLKLFKLSSERY</sequence>